<evidence type="ECO:0000313" key="3">
    <source>
        <dbReference type="Proteomes" id="UP000726170"/>
    </source>
</evidence>
<protein>
    <submittedName>
        <fullName evidence="2">CotS family spore coat protein</fullName>
    </submittedName>
</protein>
<dbReference type="RefSeq" id="WP_216437878.1">
    <property type="nucleotide sequence ID" value="NZ_JAHLQF010000001.1"/>
</dbReference>
<dbReference type="EMBL" id="JAHLQF010000001">
    <property type="protein sequence ID" value="MBU5483505.1"/>
    <property type="molecule type" value="Genomic_DNA"/>
</dbReference>
<dbReference type="InterPro" id="IPR047175">
    <property type="entry name" value="CotS-like"/>
</dbReference>
<keyword evidence="3" id="KW-1185">Reference proteome</keyword>
<evidence type="ECO:0000259" key="1">
    <source>
        <dbReference type="Pfam" id="PF01636"/>
    </source>
</evidence>
<dbReference type="InterPro" id="IPR014255">
    <property type="entry name" value="Spore_coat_CotS"/>
</dbReference>
<accession>A0ABS6EGA7</accession>
<dbReference type="PANTHER" id="PTHR39179">
    <property type="entry name" value="SPORE COAT PROTEIN I"/>
    <property type="match status" value="1"/>
</dbReference>
<keyword evidence="2" id="KW-0167">Capsid protein</keyword>
<evidence type="ECO:0000313" key="2">
    <source>
        <dbReference type="EMBL" id="MBU5483505.1"/>
    </source>
</evidence>
<feature type="domain" description="Aminoglycoside phosphotransferase" evidence="1">
    <location>
        <begin position="47"/>
        <end position="268"/>
    </location>
</feature>
<keyword evidence="2" id="KW-0946">Virion</keyword>
<dbReference type="NCBIfam" id="TIGR02906">
    <property type="entry name" value="spore_CotS"/>
    <property type="match status" value="1"/>
</dbReference>
<reference evidence="2 3" key="1">
    <citation type="submission" date="2021-06" db="EMBL/GenBank/DDBJ databases">
        <authorList>
            <person name="Sun Q."/>
            <person name="Li D."/>
        </authorList>
    </citation>
    <scope>NUCLEOTIDE SEQUENCE [LARGE SCALE GENOMIC DNA]</scope>
    <source>
        <strain evidence="2 3">MSJ-11</strain>
    </source>
</reference>
<name>A0ABS6EGA7_9CLOT</name>
<dbReference type="Pfam" id="PF01636">
    <property type="entry name" value="APH"/>
    <property type="match status" value="1"/>
</dbReference>
<sequence length="354" mass="42156">MPIAAGEYNINILAEENIKKYILPYYGLDNFLVTQIKFKDTDKQRAVYKVYSKDESYCLKKVYFPLDHLLFVYSSIEWFYRYGINVPKILPTLNRNRYVEFNNMLFILTPWIEGEKCDYDNEEHVLVSAKNLALMHSCGKNFSPIEGSYVRYGRDDLHRSIQKRFHQLLNCSNLAFNYKDNFSKIFLQNFDTNIVMAQTSSTVGSTIDNSNLSTSLCHLDYVNKNLIFDPKNNIWVIDFDKCKIDYCVHDIGYFMRRFLRRDKTNWNVQLALNCIHAYESIKPLTLDEYKYLLVYLGYPQKYWKISRDYYKNINKCNKKSFIKILNKSVENNDKQLEFVIGFSKYIEERFNVKL</sequence>
<dbReference type="PANTHER" id="PTHR39179:SF1">
    <property type="entry name" value="SPORE COAT PROTEIN I"/>
    <property type="match status" value="1"/>
</dbReference>
<organism evidence="2 3">
    <name type="scientific">Clostridium mobile</name>
    <dbReference type="NCBI Taxonomy" id="2841512"/>
    <lineage>
        <taxon>Bacteria</taxon>
        <taxon>Bacillati</taxon>
        <taxon>Bacillota</taxon>
        <taxon>Clostridia</taxon>
        <taxon>Eubacteriales</taxon>
        <taxon>Clostridiaceae</taxon>
        <taxon>Clostridium</taxon>
    </lineage>
</organism>
<dbReference type="Proteomes" id="UP000726170">
    <property type="component" value="Unassembled WGS sequence"/>
</dbReference>
<proteinExistence type="predicted"/>
<comment type="caution">
    <text evidence="2">The sequence shown here is derived from an EMBL/GenBank/DDBJ whole genome shotgun (WGS) entry which is preliminary data.</text>
</comment>
<gene>
    <name evidence="2" type="ORF">KQI86_04135</name>
</gene>
<dbReference type="InterPro" id="IPR002575">
    <property type="entry name" value="Aminoglycoside_PTrfase"/>
</dbReference>